<comment type="caution">
    <text evidence="2">The sequence shown here is derived from an EMBL/GenBank/DDBJ whole genome shotgun (WGS) entry which is preliminary data.</text>
</comment>
<dbReference type="AlphaFoldDB" id="A0A644Y411"/>
<feature type="transmembrane region" description="Helical" evidence="1">
    <location>
        <begin position="57"/>
        <end position="84"/>
    </location>
</feature>
<accession>A0A644Y411</accession>
<feature type="transmembrane region" description="Helical" evidence="1">
    <location>
        <begin position="139"/>
        <end position="159"/>
    </location>
</feature>
<evidence type="ECO:0000256" key="1">
    <source>
        <dbReference type="SAM" id="Phobius"/>
    </source>
</evidence>
<protein>
    <recommendedName>
        <fullName evidence="3">Peptidase M50 domain-containing protein</fullName>
    </recommendedName>
</protein>
<reference evidence="2" key="1">
    <citation type="submission" date="2019-08" db="EMBL/GenBank/DDBJ databases">
        <authorList>
            <person name="Kucharzyk K."/>
            <person name="Murdoch R.W."/>
            <person name="Higgins S."/>
            <person name="Loffler F."/>
        </authorList>
    </citation>
    <scope>NUCLEOTIDE SEQUENCE</scope>
</reference>
<sequence length="182" mass="19780">MKKHQTIVLSALGSAFLSIFIYIVLHESGHCLIAALGGAKITEFSILGAHMRYEGGAFSAATLSLLNAAGVLLPVLVSAVYMFFYSQARSGVFYRIFSFMFSMIPFFALIAWIFVPILYLSGNAPTGDDVTMFLYNSGVTPLIVSLSAAALLALGIALATKKRIIQNYWETCRSKTVDTESK</sequence>
<keyword evidence="1" id="KW-0812">Transmembrane</keyword>
<dbReference type="EMBL" id="VSSQ01003910">
    <property type="protein sequence ID" value="MPM22897.1"/>
    <property type="molecule type" value="Genomic_DNA"/>
</dbReference>
<gene>
    <name evidence="2" type="ORF">SDC9_69357</name>
</gene>
<evidence type="ECO:0000313" key="2">
    <source>
        <dbReference type="EMBL" id="MPM22897.1"/>
    </source>
</evidence>
<organism evidence="2">
    <name type="scientific">bioreactor metagenome</name>
    <dbReference type="NCBI Taxonomy" id="1076179"/>
    <lineage>
        <taxon>unclassified sequences</taxon>
        <taxon>metagenomes</taxon>
        <taxon>ecological metagenomes</taxon>
    </lineage>
</organism>
<keyword evidence="1" id="KW-1133">Transmembrane helix</keyword>
<name>A0A644Y411_9ZZZZ</name>
<keyword evidence="1" id="KW-0472">Membrane</keyword>
<feature type="transmembrane region" description="Helical" evidence="1">
    <location>
        <begin position="96"/>
        <end position="119"/>
    </location>
</feature>
<evidence type="ECO:0008006" key="3">
    <source>
        <dbReference type="Google" id="ProtNLM"/>
    </source>
</evidence>
<proteinExistence type="predicted"/>
<feature type="transmembrane region" description="Helical" evidence="1">
    <location>
        <begin position="6"/>
        <end position="25"/>
    </location>
</feature>